<evidence type="ECO:0000259" key="1">
    <source>
        <dbReference type="PROSITE" id="PS51664"/>
    </source>
</evidence>
<dbReference type="Pfam" id="PF13181">
    <property type="entry name" value="TPR_8"/>
    <property type="match status" value="1"/>
</dbReference>
<dbReference type="Gene3D" id="3.30.160.660">
    <property type="match status" value="1"/>
</dbReference>
<comment type="caution">
    <text evidence="2">The sequence shown here is derived from an EMBL/GenBank/DDBJ whole genome shotgun (WGS) entry which is preliminary data.</text>
</comment>
<dbReference type="Proteomes" id="UP000503840">
    <property type="component" value="Unassembled WGS sequence"/>
</dbReference>
<gene>
    <name evidence="2" type="ORF">DSM101010T_19480</name>
</gene>
<evidence type="ECO:0000313" key="3">
    <source>
        <dbReference type="Proteomes" id="UP000503840"/>
    </source>
</evidence>
<protein>
    <recommendedName>
        <fullName evidence="1">YcaO domain-containing protein</fullName>
    </recommendedName>
</protein>
<keyword evidence="3" id="KW-1185">Reference proteome</keyword>
<evidence type="ECO:0000313" key="2">
    <source>
        <dbReference type="EMBL" id="GFM33583.1"/>
    </source>
</evidence>
<reference evidence="2 3" key="1">
    <citation type="submission" date="2020-05" db="EMBL/GenBank/DDBJ databases">
        <title>Draft genome sequence of Desulfovibrio sp. strain HN2T.</title>
        <authorList>
            <person name="Ueno A."/>
            <person name="Tamazawa S."/>
            <person name="Tamamura S."/>
            <person name="Murakami T."/>
            <person name="Kiyama T."/>
            <person name="Inomata H."/>
            <person name="Amano Y."/>
            <person name="Miyakawa K."/>
            <person name="Tamaki H."/>
            <person name="Naganuma T."/>
            <person name="Kaneko K."/>
        </authorList>
    </citation>
    <scope>NUCLEOTIDE SEQUENCE [LARGE SCALE GENOMIC DNA]</scope>
    <source>
        <strain evidence="2 3">HN2</strain>
    </source>
</reference>
<dbReference type="PANTHER" id="PTHR37809:SF1">
    <property type="entry name" value="RIBOSOMAL PROTEIN S12 METHYLTHIOTRANSFERASE ACCESSORY FACTOR YCAO"/>
    <property type="match status" value="1"/>
</dbReference>
<organism evidence="2 3">
    <name type="scientific">Desulfovibrio subterraneus</name>
    <dbReference type="NCBI Taxonomy" id="2718620"/>
    <lineage>
        <taxon>Bacteria</taxon>
        <taxon>Pseudomonadati</taxon>
        <taxon>Thermodesulfobacteriota</taxon>
        <taxon>Desulfovibrionia</taxon>
        <taxon>Desulfovibrionales</taxon>
        <taxon>Desulfovibrionaceae</taxon>
        <taxon>Desulfovibrio</taxon>
    </lineage>
</organism>
<proteinExistence type="predicted"/>
<dbReference type="Pfam" id="PF02624">
    <property type="entry name" value="YcaO"/>
    <property type="match status" value="1"/>
</dbReference>
<dbReference type="EMBL" id="BLVO01000013">
    <property type="protein sequence ID" value="GFM33583.1"/>
    <property type="molecule type" value="Genomic_DNA"/>
</dbReference>
<dbReference type="Gene3D" id="1.25.40.10">
    <property type="entry name" value="Tetratricopeptide repeat domain"/>
    <property type="match status" value="1"/>
</dbReference>
<dbReference type="AlphaFoldDB" id="A0A7J0BII5"/>
<dbReference type="InterPro" id="IPR019734">
    <property type="entry name" value="TPR_rpt"/>
</dbReference>
<dbReference type="InterPro" id="IPR003776">
    <property type="entry name" value="YcaO-like_dom"/>
</dbReference>
<sequence>MIRLSSCPKHYTADQDKVMTPSETVARVKARLAELDTHILAETRRIDTGRLGIPVFLSVCGEDARRFMPTRKQMGKGASVEQAEASALMELMERYSYWTFWDRKPDMVRCTWSQAVERFGDKLVGLDVILHSVSESLPHDNAARIMDLTEWWFCPATDIHSGEERIIPLDWFRKLGEFNGSSAGNTDEESIFQGACELVERHVCCVIDRACKPVPTISPASFTDPVLVNLYSKFTDNGIVVILKDFSQGMPVPTVAAIAWDPATFPYQSEIVYTAGTASSPVKAAVRALTEVAQLAGDFESGACYEASGLPKYARTEELGWLLEGPEVNLDELPSVEHGDIYEELMALVRGLHTQGYSLYSVQTTNPELNVSANYNLVPGFQFRERDKNASLGLFVGRILSEECDAQTAAQGLSVLEEIYPHAHFLPFFKGMLALRAEAFDEACLLFEQAEPLQPEADAKGLAAFYSGYCHTLKEDWRAALPGLDRAVALCPEMKEYFNFRGVTRFKLGMYAEAAEDFRTLIKDLDKGSAIDLANLGLCCKFLGQREEAEEYLTAALDIDPSIGFAREHLAELKQER</sequence>
<name>A0A7J0BII5_9BACT</name>
<dbReference type="PANTHER" id="PTHR37809">
    <property type="entry name" value="RIBOSOMAL PROTEIN S12 METHYLTHIOTRANSFERASE ACCESSORY FACTOR YCAO"/>
    <property type="match status" value="1"/>
</dbReference>
<dbReference type="NCBIfam" id="TIGR00702">
    <property type="entry name" value="YcaO-type kinase domain"/>
    <property type="match status" value="1"/>
</dbReference>
<dbReference type="SMART" id="SM00028">
    <property type="entry name" value="TPR"/>
    <property type="match status" value="3"/>
</dbReference>
<dbReference type="InterPro" id="IPR011990">
    <property type="entry name" value="TPR-like_helical_dom_sf"/>
</dbReference>
<dbReference type="RefSeq" id="WP_174405229.1">
    <property type="nucleotide sequence ID" value="NZ_BLVO01000013.1"/>
</dbReference>
<dbReference type="SUPFAM" id="SSF48452">
    <property type="entry name" value="TPR-like"/>
    <property type="match status" value="1"/>
</dbReference>
<accession>A0A7J0BII5</accession>
<feature type="domain" description="YcaO" evidence="1">
    <location>
        <begin position="75"/>
        <end position="427"/>
    </location>
</feature>
<dbReference type="PROSITE" id="PS51664">
    <property type="entry name" value="YCAO"/>
    <property type="match status" value="1"/>
</dbReference>